<dbReference type="EC" id="3.4.21.88" evidence="12"/>
<dbReference type="Gene3D" id="2.10.109.10">
    <property type="entry name" value="Umud Fragment, subunit A"/>
    <property type="match status" value="1"/>
</dbReference>
<keyword evidence="5 12" id="KW-0378">Hydrolase</keyword>
<keyword evidence="4 12" id="KW-0227">DNA damage</keyword>
<evidence type="ECO:0000256" key="9">
    <source>
        <dbReference type="ARBA" id="ARBA00023163"/>
    </source>
</evidence>
<evidence type="ECO:0000256" key="12">
    <source>
        <dbReference type="HAMAP-Rule" id="MF_00015"/>
    </source>
</evidence>
<evidence type="ECO:0000313" key="17">
    <source>
        <dbReference type="Proteomes" id="UP000466848"/>
    </source>
</evidence>
<reference evidence="16 17" key="1">
    <citation type="submission" date="2020-02" db="EMBL/GenBank/DDBJ databases">
        <authorList>
            <person name="Kim Y.B."/>
            <person name="Roh S.W."/>
        </authorList>
    </citation>
    <scope>NUCLEOTIDE SEQUENCE [LARGE SCALE GENOMIC DNA]</scope>
    <source>
        <strain evidence="16 17">DSM 103574</strain>
    </source>
</reference>
<dbReference type="EMBL" id="CP048649">
    <property type="protein sequence ID" value="QIB69900.1"/>
    <property type="molecule type" value="Genomic_DNA"/>
</dbReference>
<dbReference type="Proteomes" id="UP000466848">
    <property type="component" value="Chromosome"/>
</dbReference>
<dbReference type="InterPro" id="IPR036390">
    <property type="entry name" value="WH_DNA-bd_sf"/>
</dbReference>
<keyword evidence="7 12" id="KW-0805">Transcription regulation</keyword>
<dbReference type="HAMAP" id="MF_00015">
    <property type="entry name" value="LexA"/>
    <property type="match status" value="1"/>
</dbReference>
<dbReference type="KEGG" id="abut:Ami103574_11450"/>
<keyword evidence="10 12" id="KW-0234">DNA repair</keyword>
<feature type="active site" description="For autocatalytic cleavage activity" evidence="12">
    <location>
        <position position="186"/>
    </location>
</feature>
<protein>
    <recommendedName>
        <fullName evidence="12">LexA repressor</fullName>
        <ecNumber evidence="12">3.4.21.88</ecNumber>
    </recommendedName>
</protein>
<keyword evidence="11 12" id="KW-0742">SOS response</keyword>
<evidence type="ECO:0000256" key="4">
    <source>
        <dbReference type="ARBA" id="ARBA00022763"/>
    </source>
</evidence>
<keyword evidence="9 12" id="KW-0804">Transcription</keyword>
<dbReference type="InterPro" id="IPR006197">
    <property type="entry name" value="Peptidase_S24_LexA"/>
</dbReference>
<keyword evidence="8 12" id="KW-0238">DNA-binding</keyword>
<dbReference type="InterPro" id="IPR006200">
    <property type="entry name" value="LexA"/>
</dbReference>
<evidence type="ECO:0000256" key="2">
    <source>
        <dbReference type="ARBA" id="ARBA00022491"/>
    </source>
</evidence>
<accession>A0A858BYC7</accession>
<dbReference type="GO" id="GO:0045892">
    <property type="term" value="P:negative regulation of DNA-templated transcription"/>
    <property type="evidence" value="ECO:0007669"/>
    <property type="project" value="UniProtKB-UniRule"/>
</dbReference>
<evidence type="ECO:0000256" key="11">
    <source>
        <dbReference type="ARBA" id="ARBA00023236"/>
    </source>
</evidence>
<name>A0A858BYC7_9FIRM</name>
<keyword evidence="3 12" id="KW-0235">DNA replication</keyword>
<dbReference type="PANTHER" id="PTHR33516:SF2">
    <property type="entry name" value="LEXA REPRESSOR-RELATED"/>
    <property type="match status" value="1"/>
</dbReference>
<dbReference type="FunFam" id="2.10.109.10:FF:000001">
    <property type="entry name" value="LexA repressor"/>
    <property type="match status" value="1"/>
</dbReference>
<dbReference type="InterPro" id="IPR006199">
    <property type="entry name" value="LexA_DNA-bd_dom"/>
</dbReference>
<evidence type="ECO:0000259" key="15">
    <source>
        <dbReference type="Pfam" id="PF01726"/>
    </source>
</evidence>
<dbReference type="GO" id="GO:0004252">
    <property type="term" value="F:serine-type endopeptidase activity"/>
    <property type="evidence" value="ECO:0007669"/>
    <property type="project" value="UniProtKB-UniRule"/>
</dbReference>
<dbReference type="GO" id="GO:0003677">
    <property type="term" value="F:DNA binding"/>
    <property type="evidence" value="ECO:0007669"/>
    <property type="project" value="UniProtKB-UniRule"/>
</dbReference>
<dbReference type="Gene3D" id="1.10.10.10">
    <property type="entry name" value="Winged helix-like DNA-binding domain superfamily/Winged helix DNA-binding domain"/>
    <property type="match status" value="1"/>
</dbReference>
<dbReference type="InterPro" id="IPR036388">
    <property type="entry name" value="WH-like_DNA-bd_sf"/>
</dbReference>
<keyword evidence="6 12" id="KW-0068">Autocatalytic cleavage</keyword>
<dbReference type="RefSeq" id="WP_163067140.1">
    <property type="nucleotide sequence ID" value="NZ_CP048649.1"/>
</dbReference>
<dbReference type="InterPro" id="IPR050077">
    <property type="entry name" value="LexA_repressor"/>
</dbReference>
<keyword evidence="17" id="KW-1185">Reference proteome</keyword>
<dbReference type="InterPro" id="IPR039418">
    <property type="entry name" value="LexA-like"/>
</dbReference>
<dbReference type="Pfam" id="PF00717">
    <property type="entry name" value="Peptidase_S24"/>
    <property type="match status" value="1"/>
</dbReference>
<keyword evidence="2 12" id="KW-0678">Repressor</keyword>
<comment type="similarity">
    <text evidence="1 12 13">Belongs to the peptidase S24 family.</text>
</comment>
<evidence type="ECO:0000256" key="8">
    <source>
        <dbReference type="ARBA" id="ARBA00023125"/>
    </source>
</evidence>
<evidence type="ECO:0000256" key="6">
    <source>
        <dbReference type="ARBA" id="ARBA00022813"/>
    </source>
</evidence>
<evidence type="ECO:0000256" key="5">
    <source>
        <dbReference type="ARBA" id="ARBA00022801"/>
    </source>
</evidence>
<dbReference type="SUPFAM" id="SSF51306">
    <property type="entry name" value="LexA/Signal peptidase"/>
    <property type="match status" value="1"/>
</dbReference>
<dbReference type="SUPFAM" id="SSF46785">
    <property type="entry name" value="Winged helix' DNA-binding domain"/>
    <property type="match status" value="1"/>
</dbReference>
<comment type="subunit">
    <text evidence="12">Homodimer.</text>
</comment>
<evidence type="ECO:0000259" key="14">
    <source>
        <dbReference type="Pfam" id="PF00717"/>
    </source>
</evidence>
<gene>
    <name evidence="12 16" type="primary">lexA</name>
    <name evidence="16" type="ORF">Ami103574_11450</name>
</gene>
<comment type="catalytic activity">
    <reaction evidence="12">
        <text>Hydrolysis of Ala-|-Gly bond in repressor LexA.</text>
        <dbReference type="EC" id="3.4.21.88"/>
    </reaction>
</comment>
<evidence type="ECO:0000256" key="13">
    <source>
        <dbReference type="RuleBase" id="RU003991"/>
    </source>
</evidence>
<dbReference type="PANTHER" id="PTHR33516">
    <property type="entry name" value="LEXA REPRESSOR"/>
    <property type="match status" value="1"/>
</dbReference>
<dbReference type="GO" id="GO:0006281">
    <property type="term" value="P:DNA repair"/>
    <property type="evidence" value="ECO:0007669"/>
    <property type="project" value="UniProtKB-UniRule"/>
</dbReference>
<evidence type="ECO:0000256" key="10">
    <source>
        <dbReference type="ARBA" id="ARBA00023204"/>
    </source>
</evidence>
<feature type="DNA-binding region" description="H-T-H motif" evidence="12">
    <location>
        <begin position="31"/>
        <end position="51"/>
    </location>
</feature>
<feature type="active site" description="For autocatalytic cleavage activity" evidence="12">
    <location>
        <position position="146"/>
    </location>
</feature>
<dbReference type="CDD" id="cd06529">
    <property type="entry name" value="S24_LexA-like"/>
    <property type="match status" value="1"/>
</dbReference>
<proteinExistence type="inferred from homology"/>
<dbReference type="GO" id="GO:0009432">
    <property type="term" value="P:SOS response"/>
    <property type="evidence" value="ECO:0007669"/>
    <property type="project" value="UniProtKB-UniRule"/>
</dbReference>
<evidence type="ECO:0000313" key="16">
    <source>
        <dbReference type="EMBL" id="QIB69900.1"/>
    </source>
</evidence>
<evidence type="ECO:0000256" key="1">
    <source>
        <dbReference type="ARBA" id="ARBA00007484"/>
    </source>
</evidence>
<dbReference type="AlphaFoldDB" id="A0A858BYC7"/>
<organism evidence="16 17">
    <name type="scientific">Aminipila butyrica</name>
    <dbReference type="NCBI Taxonomy" id="433296"/>
    <lineage>
        <taxon>Bacteria</taxon>
        <taxon>Bacillati</taxon>
        <taxon>Bacillota</taxon>
        <taxon>Clostridia</taxon>
        <taxon>Peptostreptococcales</taxon>
        <taxon>Anaerovoracaceae</taxon>
        <taxon>Aminipila</taxon>
    </lineage>
</organism>
<dbReference type="NCBIfam" id="TIGR00498">
    <property type="entry name" value="lexA"/>
    <property type="match status" value="1"/>
</dbReference>
<feature type="site" description="Cleavage; by autolysis" evidence="12">
    <location>
        <begin position="111"/>
        <end position="112"/>
    </location>
</feature>
<evidence type="ECO:0000256" key="3">
    <source>
        <dbReference type="ARBA" id="ARBA00022705"/>
    </source>
</evidence>
<comment type="function">
    <text evidence="12">Represses a number of genes involved in the response to DNA damage (SOS response), including recA and lexA. In the presence of single-stranded DNA, RecA interacts with LexA causing an autocatalytic cleavage which disrupts the DNA-binding part of LexA, leading to derepression of the SOS regulon and eventually DNA repair.</text>
</comment>
<dbReference type="GO" id="GO:0006508">
    <property type="term" value="P:proteolysis"/>
    <property type="evidence" value="ECO:0007669"/>
    <property type="project" value="InterPro"/>
</dbReference>
<dbReference type="GO" id="GO:0006260">
    <property type="term" value="P:DNA replication"/>
    <property type="evidence" value="ECO:0007669"/>
    <property type="project" value="UniProtKB-UniRule"/>
</dbReference>
<feature type="domain" description="LexA repressor DNA-binding" evidence="15">
    <location>
        <begin position="5"/>
        <end position="68"/>
    </location>
</feature>
<feature type="domain" description="Peptidase S24/S26A/S26B/S26C" evidence="14">
    <location>
        <begin position="104"/>
        <end position="218"/>
    </location>
</feature>
<dbReference type="PRINTS" id="PR00726">
    <property type="entry name" value="LEXASERPTASE"/>
</dbReference>
<dbReference type="InterPro" id="IPR015927">
    <property type="entry name" value="Peptidase_S24_S26A/B/C"/>
</dbReference>
<sequence length="226" mass="25215">MEKRKELKEREQRILDYMKKEIGQKGYPPTVREICNALDIKSTSTVHKDIENLELKGYLKKDPSKPRALMIVGPDSHQRGIFQNQEGLESHGGDTARIDVIDIPVVGRIAAGTPILADQNVEDTFPLPARFAGKGVSFMLIVKGESMIEAGIFDGDYILVEQQNTARNGEIVVAMIDGFESEATVKTFYKEADHIRLQPENASMSPILVKEVKILGKVTGVFRYLN</sequence>
<dbReference type="Pfam" id="PF01726">
    <property type="entry name" value="LexA_DNA_bind"/>
    <property type="match status" value="1"/>
</dbReference>
<evidence type="ECO:0000256" key="7">
    <source>
        <dbReference type="ARBA" id="ARBA00023015"/>
    </source>
</evidence>
<dbReference type="InterPro" id="IPR036286">
    <property type="entry name" value="LexA/Signal_pep-like_sf"/>
</dbReference>